<comment type="caution">
    <text evidence="3">The sequence shown here is derived from an EMBL/GenBank/DDBJ whole genome shotgun (WGS) entry which is preliminary data.</text>
</comment>
<accession>A0ABV6AMQ3</accession>
<dbReference type="RefSeq" id="WP_377263208.1">
    <property type="nucleotide sequence ID" value="NZ_JBHMAA010000018.1"/>
</dbReference>
<evidence type="ECO:0000259" key="2">
    <source>
        <dbReference type="Pfam" id="PF04972"/>
    </source>
</evidence>
<gene>
    <name evidence="3" type="ORF">ACFFP0_17270</name>
</gene>
<proteinExistence type="predicted"/>
<evidence type="ECO:0000313" key="4">
    <source>
        <dbReference type="Proteomes" id="UP001589692"/>
    </source>
</evidence>
<feature type="region of interest" description="Disordered" evidence="1">
    <location>
        <begin position="56"/>
        <end position="79"/>
    </location>
</feature>
<reference evidence="3 4" key="1">
    <citation type="submission" date="2024-09" db="EMBL/GenBank/DDBJ databases">
        <authorList>
            <person name="Sun Q."/>
            <person name="Mori K."/>
        </authorList>
    </citation>
    <scope>NUCLEOTIDE SEQUENCE [LARGE SCALE GENOMIC DNA]</scope>
    <source>
        <strain evidence="3 4">TBRC 4938</strain>
    </source>
</reference>
<feature type="domain" description="BON" evidence="2">
    <location>
        <begin position="19"/>
        <end position="66"/>
    </location>
</feature>
<name>A0ABV6AMQ3_9HYPH</name>
<dbReference type="Pfam" id="PF04972">
    <property type="entry name" value="BON"/>
    <property type="match status" value="1"/>
</dbReference>
<sequence>MGNGSRNLLTIRPIAQVPDVKDRIERALKRSAKVEANAIRVEVSGRCATLEGSVHSGKERQAAEQARGSFQALLPSTTD</sequence>
<dbReference type="EMBL" id="JBHMAA010000018">
    <property type="protein sequence ID" value="MFB9950605.1"/>
    <property type="molecule type" value="Genomic_DNA"/>
</dbReference>
<evidence type="ECO:0000313" key="3">
    <source>
        <dbReference type="EMBL" id="MFB9950605.1"/>
    </source>
</evidence>
<dbReference type="Gene3D" id="3.40.1520.20">
    <property type="match status" value="1"/>
</dbReference>
<dbReference type="Proteomes" id="UP001589692">
    <property type="component" value="Unassembled WGS sequence"/>
</dbReference>
<keyword evidence="4" id="KW-1185">Reference proteome</keyword>
<organism evidence="3 4">
    <name type="scientific">Rhizobium puerariae</name>
    <dbReference type="NCBI Taxonomy" id="1585791"/>
    <lineage>
        <taxon>Bacteria</taxon>
        <taxon>Pseudomonadati</taxon>
        <taxon>Pseudomonadota</taxon>
        <taxon>Alphaproteobacteria</taxon>
        <taxon>Hyphomicrobiales</taxon>
        <taxon>Rhizobiaceae</taxon>
        <taxon>Rhizobium/Agrobacterium group</taxon>
        <taxon>Rhizobium</taxon>
    </lineage>
</organism>
<protein>
    <submittedName>
        <fullName evidence="3">BON domain-containing protein</fullName>
    </submittedName>
</protein>
<evidence type="ECO:0000256" key="1">
    <source>
        <dbReference type="SAM" id="MobiDB-lite"/>
    </source>
</evidence>
<dbReference type="InterPro" id="IPR007055">
    <property type="entry name" value="BON_dom"/>
</dbReference>